<dbReference type="PANTHER" id="PTHR42781:SF4">
    <property type="entry name" value="SPERMIDINE_PUTRESCINE IMPORT ATP-BINDING PROTEIN POTA"/>
    <property type="match status" value="1"/>
</dbReference>
<dbReference type="Proteomes" id="UP000000379">
    <property type="component" value="Chromosome"/>
</dbReference>
<dbReference type="RefSeq" id="WP_013179081.1">
    <property type="nucleotide sequence ID" value="NC_014221.1"/>
</dbReference>
<dbReference type="InterPro" id="IPR003439">
    <property type="entry name" value="ABC_transporter-like_ATP-bd"/>
</dbReference>
<protein>
    <submittedName>
        <fullName evidence="5">ABC transporter related protein</fullName>
        <ecNumber evidence="5">3.6.3.25</ecNumber>
    </submittedName>
</protein>
<evidence type="ECO:0000313" key="6">
    <source>
        <dbReference type="Proteomes" id="UP000000379"/>
    </source>
</evidence>
<proteinExistence type="predicted"/>
<keyword evidence="3" id="KW-0067">ATP-binding</keyword>
<evidence type="ECO:0000259" key="4">
    <source>
        <dbReference type="PROSITE" id="PS50893"/>
    </source>
</evidence>
<dbReference type="EC" id="3.6.3.25" evidence="5"/>
<dbReference type="eggNOG" id="COG3842">
    <property type="taxonomic scope" value="Bacteria"/>
</dbReference>
<dbReference type="FunFam" id="3.40.50.300:FF:000425">
    <property type="entry name" value="Probable ABC transporter, ATP-binding subunit"/>
    <property type="match status" value="1"/>
</dbReference>
<dbReference type="InterPro" id="IPR050093">
    <property type="entry name" value="ABC_SmlMolc_Importer"/>
</dbReference>
<organism evidence="5 6">
    <name type="scientific">Truepera radiovictrix (strain DSM 17093 / CIP 108686 / LMG 22925 / RQ-24)</name>
    <dbReference type="NCBI Taxonomy" id="649638"/>
    <lineage>
        <taxon>Bacteria</taxon>
        <taxon>Thermotogati</taxon>
        <taxon>Deinococcota</taxon>
        <taxon>Deinococci</taxon>
        <taxon>Trueperales</taxon>
        <taxon>Trueperaceae</taxon>
        <taxon>Truepera</taxon>
    </lineage>
</organism>
<sequence length="333" mass="36249">MSLRLERVSKRFGDTVAVQDVSLTLRPGETVALLGPSGCGKSTLLRLIAGLEHPDGGRIGFAGADLTRVSAPRRGFGMVFQDYALFPHLNVFGNVAYGLVERGWRRERQRARVAELLDLVGLAGLEARRVTELSGGQQQRVALARALAPEPRLLLLDEPLSNLDLTLREELKESLRALLASLAIPAVFVTHDQSEAFTVANRVAVMRQGRLLQLGDAETLYARPASVWVARFLGHANLYATSEHRAALARLMGAPPAAPYVLLRSDLVRLGAGACAATVRAHRRVGALHHLELELLGLRVRWRGFARELPPLDLGQPVRLEVPPEALVPLEAG</sequence>
<dbReference type="InterPro" id="IPR017871">
    <property type="entry name" value="ABC_transporter-like_CS"/>
</dbReference>
<dbReference type="STRING" id="649638.Trad_2614"/>
<dbReference type="SMART" id="SM00382">
    <property type="entry name" value="AAA"/>
    <property type="match status" value="1"/>
</dbReference>
<dbReference type="GO" id="GO:0005524">
    <property type="term" value="F:ATP binding"/>
    <property type="evidence" value="ECO:0007669"/>
    <property type="project" value="UniProtKB-KW"/>
</dbReference>
<dbReference type="GO" id="GO:0015697">
    <property type="term" value="P:quaternary ammonium group transport"/>
    <property type="evidence" value="ECO:0007669"/>
    <property type="project" value="UniProtKB-ARBA"/>
</dbReference>
<dbReference type="Gene3D" id="3.40.50.300">
    <property type="entry name" value="P-loop containing nucleotide triphosphate hydrolases"/>
    <property type="match status" value="1"/>
</dbReference>
<gene>
    <name evidence="5" type="ordered locus">Trad_2614</name>
</gene>
<dbReference type="OrthoDB" id="9802264at2"/>
<accession>D7CUD5</accession>
<feature type="domain" description="ABC transporter" evidence="4">
    <location>
        <begin position="3"/>
        <end position="233"/>
    </location>
</feature>
<keyword evidence="2" id="KW-0547">Nucleotide-binding</keyword>
<dbReference type="InterPro" id="IPR003593">
    <property type="entry name" value="AAA+_ATPase"/>
</dbReference>
<keyword evidence="1" id="KW-0813">Transport</keyword>
<dbReference type="KEGG" id="tra:Trad_2614"/>
<evidence type="ECO:0000256" key="2">
    <source>
        <dbReference type="ARBA" id="ARBA00022741"/>
    </source>
</evidence>
<dbReference type="HOGENOM" id="CLU_000604_1_1_0"/>
<evidence type="ECO:0000256" key="3">
    <source>
        <dbReference type="ARBA" id="ARBA00022840"/>
    </source>
</evidence>
<dbReference type="AlphaFoldDB" id="D7CUD5"/>
<name>D7CUD5_TRURR</name>
<keyword evidence="6" id="KW-1185">Reference proteome</keyword>
<dbReference type="PANTHER" id="PTHR42781">
    <property type="entry name" value="SPERMIDINE/PUTRESCINE IMPORT ATP-BINDING PROTEIN POTA"/>
    <property type="match status" value="1"/>
</dbReference>
<dbReference type="PROSITE" id="PS50893">
    <property type="entry name" value="ABC_TRANSPORTER_2"/>
    <property type="match status" value="1"/>
</dbReference>
<dbReference type="InterPro" id="IPR027417">
    <property type="entry name" value="P-loop_NTPase"/>
</dbReference>
<reference evidence="6" key="1">
    <citation type="submission" date="2010-05" db="EMBL/GenBank/DDBJ databases">
        <title>The complete genome of Truepera radiovictris DSM 17093.</title>
        <authorList>
            <consortium name="US DOE Joint Genome Institute (JGI-PGF)"/>
            <person name="Lucas S."/>
            <person name="Copeland A."/>
            <person name="Lapidus A."/>
            <person name="Glavina del Rio T."/>
            <person name="Dalin E."/>
            <person name="Tice H."/>
            <person name="Bruce D."/>
            <person name="Goodwin L."/>
            <person name="Pitluck S."/>
            <person name="Kyrpides N."/>
            <person name="Mavromatis K."/>
            <person name="Ovchinnikova G."/>
            <person name="Munk A.C."/>
            <person name="Detter J.C."/>
            <person name="Han C."/>
            <person name="Tapia R."/>
            <person name="Land M."/>
            <person name="Hauser L."/>
            <person name="Markowitz V."/>
            <person name="Cheng J.-F."/>
            <person name="Hugenholtz P."/>
            <person name="Woyke T."/>
            <person name="Wu D."/>
            <person name="Tindall B."/>
            <person name="Pomrenke H.G."/>
            <person name="Brambilla E."/>
            <person name="Klenk H.-P."/>
            <person name="Eisen J.A."/>
        </authorList>
    </citation>
    <scope>NUCLEOTIDE SEQUENCE [LARGE SCALE GENOMIC DNA]</scope>
    <source>
        <strain evidence="6">DSM 17093 / CIP 108686 / LMG 22925 / RQ-24</strain>
    </source>
</reference>
<reference evidence="5 6" key="2">
    <citation type="journal article" date="2011" name="Stand. Genomic Sci.">
        <title>Complete genome sequence of Truepera radiovictrix type strain (RQ-24).</title>
        <authorList>
            <person name="Ivanova N."/>
            <person name="Rohde C."/>
            <person name="Munk C."/>
            <person name="Nolan M."/>
            <person name="Lucas S."/>
            <person name="Del Rio T.G."/>
            <person name="Tice H."/>
            <person name="Deshpande S."/>
            <person name="Cheng J.F."/>
            <person name="Tapia R."/>
            <person name="Han C."/>
            <person name="Goodwin L."/>
            <person name="Pitluck S."/>
            <person name="Liolios K."/>
            <person name="Mavromatis K."/>
            <person name="Mikhailova N."/>
            <person name="Pati A."/>
            <person name="Chen A."/>
            <person name="Palaniappan K."/>
            <person name="Land M."/>
            <person name="Hauser L."/>
            <person name="Chang Y.J."/>
            <person name="Jeffries C.D."/>
            <person name="Brambilla E."/>
            <person name="Rohde M."/>
            <person name="Goker M."/>
            <person name="Tindall B.J."/>
            <person name="Woyke T."/>
            <person name="Bristow J."/>
            <person name="Eisen J.A."/>
            <person name="Markowitz V."/>
            <person name="Hugenholtz P."/>
            <person name="Kyrpides N.C."/>
            <person name="Klenk H.P."/>
            <person name="Lapidus A."/>
        </authorList>
    </citation>
    <scope>NUCLEOTIDE SEQUENCE [LARGE SCALE GENOMIC DNA]</scope>
    <source>
        <strain evidence="6">DSM 17093 / CIP 108686 / LMG 22925 / RQ-24</strain>
    </source>
</reference>
<dbReference type="PROSITE" id="PS00211">
    <property type="entry name" value="ABC_TRANSPORTER_1"/>
    <property type="match status" value="1"/>
</dbReference>
<dbReference type="EMBL" id="CP002049">
    <property type="protein sequence ID" value="ADI15720.1"/>
    <property type="molecule type" value="Genomic_DNA"/>
</dbReference>
<evidence type="ECO:0000256" key="1">
    <source>
        <dbReference type="ARBA" id="ARBA00022448"/>
    </source>
</evidence>
<dbReference type="GO" id="GO:0016887">
    <property type="term" value="F:ATP hydrolysis activity"/>
    <property type="evidence" value="ECO:0007669"/>
    <property type="project" value="InterPro"/>
</dbReference>
<evidence type="ECO:0000313" key="5">
    <source>
        <dbReference type="EMBL" id="ADI15720.1"/>
    </source>
</evidence>
<keyword evidence="5" id="KW-0378">Hydrolase</keyword>
<dbReference type="Pfam" id="PF00005">
    <property type="entry name" value="ABC_tran"/>
    <property type="match status" value="1"/>
</dbReference>
<dbReference type="SUPFAM" id="SSF52540">
    <property type="entry name" value="P-loop containing nucleoside triphosphate hydrolases"/>
    <property type="match status" value="1"/>
</dbReference>